<sequence length="1221" mass="132566">MKTSKNNLLFLFFNLCIIAVQINAEERKPYIIYMGGLHEDTQDSKFLMDEHHSLLSEAIGDELIARNSKIHSYRKSFNGFVAKLLPHEAELLSKKDGVVSVFQNKVQNLRTTRSWDFLGMPVTVNRKKEESDMIVALIDTGIYVQSPSFDDKGYGPPPAKWKGKCVKAGNFTGCNNKVIGAQYFQLEDGPPEEKSPADFDGHGSHTASTAAGNTIHGANLYGIAEGTARGGVPSARLAIYKVCWTWGCSDMDILAAYDSAIADGVDIISSSLGGYPRDFFQDPIAIGAFHAMKKGILTSCAAGNDGPLLATVENVAPWILTVAASSIDRRYETPITLGNGEKFTGTAINTFEPKERMYSLTSGAQAQNVPRDPFGNASACDYGTLNQNKVKGKILYCKGLLSQDSIIYELGGAGIIMSDYTLDTAYPNLIPGTLVSTKDELILLEKIVTRYNPADVGTKVIPLNKFKSCLQILNIDAEKTLGHTVMKTSKNNLLFLFFNLCIIAVQINAEERKPYIIYMGGLHEDTQDSKFLMDEHHSLLSEAIGDELIARNSKIHSYRKSFNGFVAKLLPHEAELLSKKDGVVSVFQNKVQKLRTTRSWDFLGMPVTVNRKKEESDMIVALIDTGIYVQSPSFNDKGYGPPPAKWKGKCVKAGNFTGCNNKVIGAQYFQLEDGPPEEKSPADFDGHGSHTASTAAGNTIHGANLYGIAEGTARGGVPSARLAIYKVCWTWGCSDMDILAAYDSAIADGVDIISSSLGGYPRDFFQDPIAIGAFHAMKKGILTSCAAGNDGPLLATVENVAPWILTVAASSIDRRYETPITLGNGEKFTGIAINTFEPKERMYSLTSGAQAQNVPRDPFGNASACDYGTLNQNKVKGKILYCKGLLSQDSIIYELGGAGIIMSDYTLDTAYPNLIPGTLVSTKDGAKIDKYINSTRNAQAVISKTATANMTAPFIASFSSRGPQTMSSNILKPDVAAPGLDILASYSQLATMSGEPIDKRVVKFNIISGTSMACPHVSGAAAYVKSFHPDWSVAAIKSALMTTAKIMKIKPEGAELASGSGQINPRVALHPGLVYDIQYNDYISFLCKQGYNGSTIAMLTGNKKYNCSNFPMAKGADGLNYPSMHVYLNSSQSSFSEVFYRTVTNVGNGKFVYQASIRSPKGLSITVVPEILTFDSPNQKRSFKVMVNGKFLQASSWVLSGRLVWSDSKHNVRSPILIYRQ</sequence>
<dbReference type="InterPro" id="IPR000209">
    <property type="entry name" value="Peptidase_S8/S53_dom"/>
</dbReference>
<dbReference type="PRINTS" id="PR00723">
    <property type="entry name" value="SUBTILISIN"/>
</dbReference>
<dbReference type="OrthoDB" id="206201at2759"/>
<evidence type="ECO:0000256" key="1">
    <source>
        <dbReference type="ARBA" id="ARBA00011073"/>
    </source>
</evidence>
<comment type="similarity">
    <text evidence="1 7">Belongs to the peptidase S8 family.</text>
</comment>
<keyword evidence="2 7" id="KW-0645">Protease</keyword>
<dbReference type="InterPro" id="IPR045051">
    <property type="entry name" value="SBT"/>
</dbReference>
<dbReference type="Gramene" id="OE9A035176T1">
    <property type="protein sequence ID" value="OE9A035176C1"/>
    <property type="gene ID" value="OE9A035176"/>
</dbReference>
<feature type="chain" id="PRO_5035832689" evidence="8">
    <location>
        <begin position="25"/>
        <end position="1221"/>
    </location>
</feature>
<dbReference type="PROSITE" id="PS51892">
    <property type="entry name" value="SUBTILASE"/>
    <property type="match status" value="2"/>
</dbReference>
<feature type="active site" description="Charge relay system" evidence="6 7">
    <location>
        <position position="624"/>
    </location>
</feature>
<dbReference type="Pfam" id="PF05922">
    <property type="entry name" value="Inhibitor_I9"/>
    <property type="match status" value="2"/>
</dbReference>
<dbReference type="InterPro" id="IPR010259">
    <property type="entry name" value="S8pro/Inhibitor_I9"/>
</dbReference>
<dbReference type="GO" id="GO:0006508">
    <property type="term" value="P:proteolysis"/>
    <property type="evidence" value="ECO:0007669"/>
    <property type="project" value="UniProtKB-KW"/>
</dbReference>
<dbReference type="Proteomes" id="UP000594638">
    <property type="component" value="Unassembled WGS sequence"/>
</dbReference>
<dbReference type="InterPro" id="IPR036852">
    <property type="entry name" value="Peptidase_S8/S53_dom_sf"/>
</dbReference>
<evidence type="ECO:0000256" key="6">
    <source>
        <dbReference type="PIRSR" id="PIRSR615500-1"/>
    </source>
</evidence>
<feature type="domain" description="Peptidase S8/S53" evidence="9">
    <location>
        <begin position="132"/>
        <end position="363"/>
    </location>
</feature>
<evidence type="ECO:0000259" key="9">
    <source>
        <dbReference type="Pfam" id="PF00082"/>
    </source>
</evidence>
<evidence type="ECO:0000256" key="7">
    <source>
        <dbReference type="PROSITE-ProRule" id="PRU01240"/>
    </source>
</evidence>
<dbReference type="PANTHER" id="PTHR10795">
    <property type="entry name" value="PROPROTEIN CONVERTASE SUBTILISIN/KEXIN"/>
    <property type="match status" value="1"/>
</dbReference>
<evidence type="ECO:0000259" key="11">
    <source>
        <dbReference type="Pfam" id="PF17766"/>
    </source>
</evidence>
<evidence type="ECO:0000256" key="4">
    <source>
        <dbReference type="ARBA" id="ARBA00022801"/>
    </source>
</evidence>
<dbReference type="Pfam" id="PF17766">
    <property type="entry name" value="fn3_6"/>
    <property type="match status" value="1"/>
</dbReference>
<organism evidence="12 13">
    <name type="scientific">Olea europaea subsp. europaea</name>
    <dbReference type="NCBI Taxonomy" id="158383"/>
    <lineage>
        <taxon>Eukaryota</taxon>
        <taxon>Viridiplantae</taxon>
        <taxon>Streptophyta</taxon>
        <taxon>Embryophyta</taxon>
        <taxon>Tracheophyta</taxon>
        <taxon>Spermatophyta</taxon>
        <taxon>Magnoliopsida</taxon>
        <taxon>eudicotyledons</taxon>
        <taxon>Gunneridae</taxon>
        <taxon>Pentapetalae</taxon>
        <taxon>asterids</taxon>
        <taxon>lamiids</taxon>
        <taxon>Lamiales</taxon>
        <taxon>Oleaceae</taxon>
        <taxon>Oleeae</taxon>
        <taxon>Olea</taxon>
    </lineage>
</organism>
<keyword evidence="3 8" id="KW-0732">Signal</keyword>
<feature type="domain" description="Peptidase S8/S53" evidence="9">
    <location>
        <begin position="617"/>
        <end position="1045"/>
    </location>
</feature>
<keyword evidence="13" id="KW-1185">Reference proteome</keyword>
<dbReference type="FunFam" id="3.40.50.200:FF:000006">
    <property type="entry name" value="Subtilisin-like protease SBT1.5"/>
    <property type="match status" value="2"/>
</dbReference>
<feature type="domain" description="Inhibitor I9" evidence="10">
    <location>
        <begin position="515"/>
        <end position="594"/>
    </location>
</feature>
<dbReference type="Gene3D" id="3.30.70.80">
    <property type="entry name" value="Peptidase S8 propeptide/proteinase inhibitor I9"/>
    <property type="match status" value="2"/>
</dbReference>
<dbReference type="Pfam" id="PF00082">
    <property type="entry name" value="Peptidase_S8"/>
    <property type="match status" value="2"/>
</dbReference>
<dbReference type="Gene3D" id="2.60.40.2310">
    <property type="match status" value="1"/>
</dbReference>
<feature type="domain" description="Subtilisin-like protease fibronectin type-III" evidence="11">
    <location>
        <begin position="1119"/>
        <end position="1218"/>
    </location>
</feature>
<evidence type="ECO:0000256" key="5">
    <source>
        <dbReference type="ARBA" id="ARBA00022825"/>
    </source>
</evidence>
<dbReference type="InterPro" id="IPR037045">
    <property type="entry name" value="S8pro/Inhibitor_I9_sf"/>
</dbReference>
<dbReference type="InterPro" id="IPR023828">
    <property type="entry name" value="Peptidase_S8_Ser-AS"/>
</dbReference>
<gene>
    <name evidence="12" type="ORF">OLEA9_A035176</name>
</gene>
<reference evidence="12 13" key="1">
    <citation type="submission" date="2019-12" db="EMBL/GenBank/DDBJ databases">
        <authorList>
            <person name="Alioto T."/>
            <person name="Alioto T."/>
            <person name="Gomez Garrido J."/>
        </authorList>
    </citation>
    <scope>NUCLEOTIDE SEQUENCE [LARGE SCALE GENOMIC DNA]</scope>
</reference>
<evidence type="ECO:0000259" key="10">
    <source>
        <dbReference type="Pfam" id="PF05922"/>
    </source>
</evidence>
<evidence type="ECO:0000313" key="13">
    <source>
        <dbReference type="Proteomes" id="UP000594638"/>
    </source>
</evidence>
<feature type="active site" description="Charge relay system" evidence="6 7">
    <location>
        <position position="687"/>
    </location>
</feature>
<comment type="caution">
    <text evidence="12">The sequence shown here is derived from an EMBL/GenBank/DDBJ whole genome shotgun (WGS) entry which is preliminary data.</text>
</comment>
<dbReference type="InterPro" id="IPR015500">
    <property type="entry name" value="Peptidase_S8_subtilisin-rel"/>
</dbReference>
<dbReference type="Gene3D" id="3.40.50.200">
    <property type="entry name" value="Peptidase S8/S53 domain"/>
    <property type="match status" value="2"/>
</dbReference>
<dbReference type="InterPro" id="IPR041469">
    <property type="entry name" value="Subtilisin-like_FN3"/>
</dbReference>
<protein>
    <submittedName>
        <fullName evidence="12">Subtilisin-like protease</fullName>
    </submittedName>
</protein>
<feature type="signal peptide" evidence="8">
    <location>
        <begin position="1"/>
        <end position="24"/>
    </location>
</feature>
<dbReference type="GO" id="GO:0004252">
    <property type="term" value="F:serine-type endopeptidase activity"/>
    <property type="evidence" value="ECO:0007669"/>
    <property type="project" value="UniProtKB-UniRule"/>
</dbReference>
<dbReference type="SUPFAM" id="SSF52743">
    <property type="entry name" value="Subtilisin-like"/>
    <property type="match status" value="2"/>
</dbReference>
<evidence type="ECO:0000256" key="3">
    <source>
        <dbReference type="ARBA" id="ARBA00022729"/>
    </source>
</evidence>
<name>A0A8S0QXE0_OLEEU</name>
<dbReference type="EMBL" id="CACTIH010001981">
    <property type="protein sequence ID" value="CAA2970659.1"/>
    <property type="molecule type" value="Genomic_DNA"/>
</dbReference>
<proteinExistence type="inferred from homology"/>
<evidence type="ECO:0000256" key="2">
    <source>
        <dbReference type="ARBA" id="ARBA00022670"/>
    </source>
</evidence>
<dbReference type="CDD" id="cd04852">
    <property type="entry name" value="Peptidases_S8_3"/>
    <property type="match status" value="2"/>
</dbReference>
<evidence type="ECO:0000313" key="12">
    <source>
        <dbReference type="EMBL" id="CAA2970659.1"/>
    </source>
</evidence>
<dbReference type="AlphaFoldDB" id="A0A8S0QXE0"/>
<dbReference type="PROSITE" id="PS00138">
    <property type="entry name" value="SUBTILASE_SER"/>
    <property type="match status" value="1"/>
</dbReference>
<feature type="domain" description="Inhibitor I9" evidence="10">
    <location>
        <begin position="30"/>
        <end position="106"/>
    </location>
</feature>
<feature type="active site" description="Charge relay system" evidence="6 7">
    <location>
        <position position="1011"/>
    </location>
</feature>
<evidence type="ECO:0000256" key="8">
    <source>
        <dbReference type="SAM" id="SignalP"/>
    </source>
</evidence>
<dbReference type="InterPro" id="IPR034197">
    <property type="entry name" value="Peptidases_S8_3"/>
</dbReference>
<comment type="caution">
    <text evidence="7">Lacks conserved residue(s) required for the propagation of feature annotation.</text>
</comment>
<accession>A0A8S0QXE0</accession>
<dbReference type="Gene3D" id="3.50.30.30">
    <property type="match status" value="1"/>
</dbReference>
<keyword evidence="4 7" id="KW-0378">Hydrolase</keyword>
<keyword evidence="5 7" id="KW-0720">Serine protease</keyword>
<dbReference type="CDD" id="cd02120">
    <property type="entry name" value="PA_subtilisin_like"/>
    <property type="match status" value="2"/>
</dbReference>